<feature type="signal peptide" evidence="6">
    <location>
        <begin position="1"/>
        <end position="19"/>
    </location>
</feature>
<feature type="compositionally biased region" description="Basic residues" evidence="5">
    <location>
        <begin position="108"/>
        <end position="117"/>
    </location>
</feature>
<comment type="caution">
    <text evidence="9">The sequence shown here is derived from an EMBL/GenBank/DDBJ whole genome shotgun (WGS) entry which is preliminary data.</text>
</comment>
<dbReference type="PROSITE" id="PS51805">
    <property type="entry name" value="EPHD"/>
    <property type="match status" value="2"/>
</dbReference>
<proteinExistence type="predicted"/>
<dbReference type="CDD" id="cd15571">
    <property type="entry name" value="ePHD"/>
    <property type="match status" value="1"/>
</dbReference>
<evidence type="ECO:0000256" key="6">
    <source>
        <dbReference type="SAM" id="SignalP"/>
    </source>
</evidence>
<keyword evidence="3" id="KW-0862">Zinc</keyword>
<dbReference type="Gene3D" id="3.30.40.10">
    <property type="entry name" value="Zinc/RING finger domain, C3HC4 (zinc finger)"/>
    <property type="match status" value="4"/>
</dbReference>
<name>A0A7J0GFZ4_9ERIC</name>
<evidence type="ECO:0000256" key="2">
    <source>
        <dbReference type="ARBA" id="ARBA00022771"/>
    </source>
</evidence>
<evidence type="ECO:0000313" key="10">
    <source>
        <dbReference type="Proteomes" id="UP000585474"/>
    </source>
</evidence>
<dbReference type="GO" id="GO:0008270">
    <property type="term" value="F:zinc ion binding"/>
    <property type="evidence" value="ECO:0007669"/>
    <property type="project" value="UniProtKB-KW"/>
</dbReference>
<dbReference type="SMART" id="SM00249">
    <property type="entry name" value="PHD"/>
    <property type="match status" value="4"/>
</dbReference>
<dbReference type="InterPro" id="IPR034732">
    <property type="entry name" value="EPHD"/>
</dbReference>
<keyword evidence="1" id="KW-0479">Metal-binding</keyword>
<dbReference type="EMBL" id="BJWL01000021">
    <property type="protein sequence ID" value="GFZ09642.1"/>
    <property type="molecule type" value="Genomic_DNA"/>
</dbReference>
<keyword evidence="10" id="KW-1185">Reference proteome</keyword>
<evidence type="ECO:0000313" key="9">
    <source>
        <dbReference type="EMBL" id="GFZ09642.1"/>
    </source>
</evidence>
<dbReference type="GO" id="GO:0005634">
    <property type="term" value="C:nucleus"/>
    <property type="evidence" value="ECO:0007669"/>
    <property type="project" value="UniProtKB-ARBA"/>
</dbReference>
<keyword evidence="2 4" id="KW-0863">Zinc-finger</keyword>
<dbReference type="InterPro" id="IPR011011">
    <property type="entry name" value="Znf_FYVE_PHD"/>
</dbReference>
<feature type="domain" description="PHD-type" evidence="8">
    <location>
        <begin position="1153"/>
        <end position="1262"/>
    </location>
</feature>
<feature type="region of interest" description="Disordered" evidence="5">
    <location>
        <begin position="1420"/>
        <end position="1439"/>
    </location>
</feature>
<dbReference type="InterPro" id="IPR019787">
    <property type="entry name" value="Znf_PHD-finger"/>
</dbReference>
<dbReference type="PROSITE" id="PS50016">
    <property type="entry name" value="ZF_PHD_2"/>
    <property type="match status" value="2"/>
</dbReference>
<evidence type="ECO:0000259" key="8">
    <source>
        <dbReference type="PROSITE" id="PS51805"/>
    </source>
</evidence>
<evidence type="ECO:0000256" key="1">
    <source>
        <dbReference type="ARBA" id="ARBA00022723"/>
    </source>
</evidence>
<feature type="domain" description="PHD-type" evidence="8">
    <location>
        <begin position="360"/>
        <end position="484"/>
    </location>
</feature>
<dbReference type="OrthoDB" id="20839at2759"/>
<dbReference type="SUPFAM" id="SSF57903">
    <property type="entry name" value="FYVE/PHD zinc finger"/>
    <property type="match status" value="2"/>
</dbReference>
<dbReference type="Pfam" id="PF13832">
    <property type="entry name" value="zf-HC5HC2H_2"/>
    <property type="match status" value="2"/>
</dbReference>
<accession>A0A7J0GFZ4</accession>
<feature type="domain" description="PHD-type" evidence="7">
    <location>
        <begin position="1086"/>
        <end position="1135"/>
    </location>
</feature>
<evidence type="ECO:0000259" key="7">
    <source>
        <dbReference type="PROSITE" id="PS50016"/>
    </source>
</evidence>
<gene>
    <name evidence="9" type="ORF">Acr_21g0002410</name>
</gene>
<dbReference type="InterPro" id="IPR050701">
    <property type="entry name" value="Histone_Mod_Regulator"/>
</dbReference>
<feature type="region of interest" description="Disordered" evidence="5">
    <location>
        <begin position="108"/>
        <end position="133"/>
    </location>
</feature>
<feature type="compositionally biased region" description="Polar residues" evidence="5">
    <location>
        <begin position="1340"/>
        <end position="1349"/>
    </location>
</feature>
<dbReference type="PROSITE" id="PS01359">
    <property type="entry name" value="ZF_PHD_1"/>
    <property type="match status" value="2"/>
</dbReference>
<feature type="region of interest" description="Disordered" evidence="5">
    <location>
        <begin position="556"/>
        <end position="589"/>
    </location>
</feature>
<dbReference type="InterPro" id="IPR013083">
    <property type="entry name" value="Znf_RING/FYVE/PHD"/>
</dbReference>
<feature type="compositionally biased region" description="Basic and acidic residues" evidence="5">
    <location>
        <begin position="1350"/>
        <end position="1361"/>
    </location>
</feature>
<keyword evidence="6" id="KW-0732">Signal</keyword>
<dbReference type="InterPro" id="IPR001965">
    <property type="entry name" value="Znf_PHD"/>
</dbReference>
<evidence type="ECO:0000256" key="5">
    <source>
        <dbReference type="SAM" id="MobiDB-lite"/>
    </source>
</evidence>
<reference evidence="9 10" key="1">
    <citation type="submission" date="2019-07" db="EMBL/GenBank/DDBJ databases">
        <title>De Novo Assembly of kiwifruit Actinidia rufa.</title>
        <authorList>
            <person name="Sugita-Konishi S."/>
            <person name="Sato K."/>
            <person name="Mori E."/>
            <person name="Abe Y."/>
            <person name="Kisaki G."/>
            <person name="Hamano K."/>
            <person name="Suezawa K."/>
            <person name="Otani M."/>
            <person name="Fukuda T."/>
            <person name="Manabe T."/>
            <person name="Gomi K."/>
            <person name="Tabuchi M."/>
            <person name="Akimitsu K."/>
            <person name="Kataoka I."/>
        </authorList>
    </citation>
    <scope>NUCLEOTIDE SEQUENCE [LARGE SCALE GENOMIC DNA]</scope>
    <source>
        <strain evidence="10">cv. Fuchu</strain>
    </source>
</reference>
<feature type="region of interest" description="Disordered" evidence="5">
    <location>
        <begin position="1338"/>
        <end position="1361"/>
    </location>
</feature>
<feature type="chain" id="PRO_5029713427" evidence="6">
    <location>
        <begin position="20"/>
        <end position="1495"/>
    </location>
</feature>
<organism evidence="9 10">
    <name type="scientific">Actinidia rufa</name>
    <dbReference type="NCBI Taxonomy" id="165716"/>
    <lineage>
        <taxon>Eukaryota</taxon>
        <taxon>Viridiplantae</taxon>
        <taxon>Streptophyta</taxon>
        <taxon>Embryophyta</taxon>
        <taxon>Tracheophyta</taxon>
        <taxon>Spermatophyta</taxon>
        <taxon>Magnoliopsida</taxon>
        <taxon>eudicotyledons</taxon>
        <taxon>Gunneridae</taxon>
        <taxon>Pentapetalae</taxon>
        <taxon>asterids</taxon>
        <taxon>Ericales</taxon>
        <taxon>Actinidiaceae</taxon>
        <taxon>Actinidia</taxon>
    </lineage>
</organism>
<evidence type="ECO:0000256" key="3">
    <source>
        <dbReference type="ARBA" id="ARBA00022833"/>
    </source>
</evidence>
<feature type="domain" description="PHD-type" evidence="7">
    <location>
        <begin position="302"/>
        <end position="353"/>
    </location>
</feature>
<dbReference type="PANTHER" id="PTHR13793:SF107">
    <property type="entry name" value="BROMODOMAIN-CONTAINING PROTEIN HOMOLOG"/>
    <property type="match status" value="1"/>
</dbReference>
<protein>
    <submittedName>
        <fullName evidence="9">PHD finger family protein</fullName>
    </submittedName>
</protein>
<sequence>MQWRCWWRWLVAAMTGGQCHRRRKMMGRGPDGGCGTEEQPCPISRVPAKFPVKEPATLEKPKPIGIDLYTQARKALCERLPFDAEDTQVSTIPTLPSGLANCLLRHSNGRKRRKRAHSGTEAKSSRSEKTRRSNIWAETEDCFRELTVEDIDKLHELSISVFSSSQKCLSIPVLGNVVLDSVDSGGIANEINGVNANTFGSDCGVGVKEELKEEEKQFMEVDSVGVNVLVEEEKGCCSSSQVATEKGAKLCSGVEWLLGSRSKIHLTSERPSKKRKLLGGDAGLEKLLVACPVDGLLFDGLSSLCHYCSLGDTGDQLNRLIVCSSCNVVVHQRCYGVQDDVAGPWLCSWCKNGNAVQSSERPCLLCPRQGGALKPVSKRGVGSENGSSMEFAHLFCCQWMPEVYIQDMRTLEPIANVEEIKETRRKLICCICKVKYGACIRCSNGTCRTSFHPICAREAKHRMEIWGKLGCDEVELRAFCSKHSGVQNGSSTQQSGDVSVAIGSDSFVTKHQLERPIVNKPHKLKIGRKNGDRTAVHIETTDNNINKLGNSVLHEGLSDSRSKARRRSGCGDTQQPASTGTLNRSTNDDANTSDSLDFTLILKKLIERGKVDVKDVASEIGITPDSLASMLADNCLVPDLRSKIVTWVRNHAYIGTSKRNLKVRIKSSIASKDDMGAEDSDAVMASESDIPDVVPVKLVPPRRRTKSSIRILKDNKVLCSSKETISDDGIVTDEAKRGQLISEDADYSSKGSISDVIAKSRWAYEDRHEQVILHCQGHKAPSLTSVLSVTITLSGDSLKNFNAAISEQNLMPNLDPENTTCSVIKNDIPDPIKADAVFSSYIHPLVHNKMVKLQNAVLLENATCDCDGSRDQEISPSEPSSNSGICCNQRVEHLTPSDMISKFDGPKLELVEARNMDVLEMSPEDEVEEEIIFHQHKLLCNVIAKKCISDDLIHKVVKSLPQEIDDIGKRKWDAVLVNQYLSELREAKKQGRKERRHKEAQAVLAAATAAAAASLRNSSFRKDALDESAHQETLSKLNPLAGRAGLNSQQMPRAKETLSKLASPWVSSEMKSDFGQSISDLCKEHPRTCDICRRSATILNPILVCSSCKVGVHLDCYRSVKDSTGPWYCELCEEFLSCRSSVAVNSWEKPYFAAECGLCGGNAGAFRKSTDGQWIHAFCAEWVLESTFRRGQVNPVEGVASVLKGSDVCHVCHRKQGVCIKCNYGHCQSMFHPSCARGVGFYMNTKTVGGKLQHKAYCLKHSLEQRAKAETQAHGVEELKSLKQIRVELERLRLLCERIIRREKLKRELVLCSQDILVSNRDSAALSALVRSPFFPPDVSSESATTSLRNTDDCRSGSEAIQRSDDVTVDSTVSGKRRIKFPMSMDNDQKTDDSSTSQYLFIQKPKERISFAGKQIPPRSSFVASQSLSDDGEKRSKCKKHTETFEKELVMTSDQASVKNQRLPKGFVYVPVRCLSKEKNSVPDAYSGKPLERDG</sequence>
<dbReference type="Pfam" id="PF13831">
    <property type="entry name" value="PHD_2"/>
    <property type="match status" value="2"/>
</dbReference>
<feature type="compositionally biased region" description="Polar residues" evidence="5">
    <location>
        <begin position="571"/>
        <end position="589"/>
    </location>
</feature>
<dbReference type="PANTHER" id="PTHR13793">
    <property type="entry name" value="PHD FINGER PROTEINS"/>
    <property type="match status" value="1"/>
</dbReference>
<dbReference type="InterPro" id="IPR019786">
    <property type="entry name" value="Zinc_finger_PHD-type_CS"/>
</dbReference>
<dbReference type="GO" id="GO:0006357">
    <property type="term" value="P:regulation of transcription by RNA polymerase II"/>
    <property type="evidence" value="ECO:0007669"/>
    <property type="project" value="TreeGrafter"/>
</dbReference>
<dbReference type="Proteomes" id="UP000585474">
    <property type="component" value="Unassembled WGS sequence"/>
</dbReference>
<feature type="compositionally biased region" description="Basic and acidic residues" evidence="5">
    <location>
        <begin position="118"/>
        <end position="131"/>
    </location>
</feature>
<evidence type="ECO:0000256" key="4">
    <source>
        <dbReference type="PROSITE-ProRule" id="PRU00146"/>
    </source>
</evidence>